<name>A0A6C2C3M6_9LACO</name>
<proteinExistence type="predicted"/>
<dbReference type="AlphaFoldDB" id="A0A6C2C3M6"/>
<reference evidence="2 3" key="1">
    <citation type="submission" date="2019-01" db="EMBL/GenBank/DDBJ databases">
        <title>Weissella sp. nov., a novel lactic acid bacterium isolated from animal feces.</title>
        <authorList>
            <person name="Wang L.-T."/>
        </authorList>
    </citation>
    <scope>NUCLEOTIDE SEQUENCE [LARGE SCALE GENOMIC DNA]</scope>
    <source>
        <strain evidence="2 3">8H-2</strain>
    </source>
</reference>
<dbReference type="Pfam" id="PF08279">
    <property type="entry name" value="HTH_11"/>
    <property type="match status" value="1"/>
</dbReference>
<evidence type="ECO:0000313" key="2">
    <source>
        <dbReference type="EMBL" id="TYC48514.1"/>
    </source>
</evidence>
<dbReference type="InterPro" id="IPR051534">
    <property type="entry name" value="CBASS_pafABC_assoc_protein"/>
</dbReference>
<dbReference type="OrthoDB" id="9815009at2"/>
<dbReference type="RefSeq" id="WP_148623115.1">
    <property type="nucleotide sequence ID" value="NZ_SDGZ01000018.1"/>
</dbReference>
<dbReference type="Proteomes" id="UP000371977">
    <property type="component" value="Unassembled WGS sequence"/>
</dbReference>
<dbReference type="EMBL" id="SDGZ01000018">
    <property type="protein sequence ID" value="TYC48514.1"/>
    <property type="molecule type" value="Genomic_DNA"/>
</dbReference>
<dbReference type="InterPro" id="IPR036390">
    <property type="entry name" value="WH_DNA-bd_sf"/>
</dbReference>
<organism evidence="2 3">
    <name type="scientific">Weissella muntiaci</name>
    <dbReference type="NCBI Taxonomy" id="2508881"/>
    <lineage>
        <taxon>Bacteria</taxon>
        <taxon>Bacillati</taxon>
        <taxon>Bacillota</taxon>
        <taxon>Bacilli</taxon>
        <taxon>Lactobacillales</taxon>
        <taxon>Lactobacillaceae</taxon>
        <taxon>Weissella</taxon>
    </lineage>
</organism>
<evidence type="ECO:0000259" key="1">
    <source>
        <dbReference type="Pfam" id="PF08279"/>
    </source>
</evidence>
<protein>
    <submittedName>
        <fullName evidence="2">HTH domain-containing protein</fullName>
    </submittedName>
</protein>
<dbReference type="InterPro" id="IPR013196">
    <property type="entry name" value="HTH_11"/>
</dbReference>
<dbReference type="Gene3D" id="1.10.10.10">
    <property type="entry name" value="Winged helix-like DNA-binding domain superfamily/Winged helix DNA-binding domain"/>
    <property type="match status" value="1"/>
</dbReference>
<evidence type="ECO:0000313" key="3">
    <source>
        <dbReference type="Proteomes" id="UP000371977"/>
    </source>
</evidence>
<sequence length="315" mass="36345">MNKTNRINTMMRFMNNRQHFTISQLMAEFDISRSTAIRDIHAIEELGMPLIAEYGRDGGYEIMENKLLPAVQFTDSELKALFVSFMATTNQQMPYLQDRRSITEKLLNIASQAQQDDLLELQKLLRFEHSNETQANIVELQDFAHPILMRLINQTLSGRFLSLIVDQTPLSVYVLSINQRHANWFLDAFNLDTHQKEHIAVADINDITNQAVEEGLTPDKIQTLLRKQKTLPNLSLKLDITAIERFNQLHLPDIVLAYTDPFKQTGYLETYIDPTSAKERNDALAWLFYLGPGIQFQSVPTELKRTFSNNWLSNL</sequence>
<keyword evidence="3" id="KW-1185">Reference proteome</keyword>
<dbReference type="SUPFAM" id="SSF46785">
    <property type="entry name" value="Winged helix' DNA-binding domain"/>
    <property type="match status" value="1"/>
</dbReference>
<gene>
    <name evidence="2" type="ORF">ESZ50_08355</name>
</gene>
<dbReference type="PANTHER" id="PTHR34580">
    <property type="match status" value="1"/>
</dbReference>
<accession>A0A6C2C3M6</accession>
<dbReference type="InterPro" id="IPR036388">
    <property type="entry name" value="WH-like_DNA-bd_sf"/>
</dbReference>
<dbReference type="PANTHER" id="PTHR34580:SF9">
    <property type="entry name" value="SLL5097 PROTEIN"/>
    <property type="match status" value="1"/>
</dbReference>
<comment type="caution">
    <text evidence="2">The sequence shown here is derived from an EMBL/GenBank/DDBJ whole genome shotgun (WGS) entry which is preliminary data.</text>
</comment>
<feature type="domain" description="Helix-turn-helix type 11" evidence="1">
    <location>
        <begin position="7"/>
        <end position="60"/>
    </location>
</feature>